<comment type="caution">
    <text evidence="13">The sequence shown here is derived from an EMBL/GenBank/DDBJ whole genome shotgun (WGS) entry which is preliminary data.</text>
</comment>
<evidence type="ECO:0000256" key="8">
    <source>
        <dbReference type="ARBA" id="ARBA00022833"/>
    </source>
</evidence>
<organism evidence="13 14">
    <name type="scientific">Streptomyces griseorubens</name>
    <dbReference type="NCBI Taxonomy" id="66897"/>
    <lineage>
        <taxon>Bacteria</taxon>
        <taxon>Bacillati</taxon>
        <taxon>Actinomycetota</taxon>
        <taxon>Actinomycetes</taxon>
        <taxon>Kitasatosporales</taxon>
        <taxon>Streptomycetaceae</taxon>
        <taxon>Streptomyces</taxon>
        <taxon>Streptomyces althioticus group</taxon>
    </lineage>
</organism>
<feature type="compositionally biased region" description="Low complexity" evidence="11">
    <location>
        <begin position="42"/>
        <end position="55"/>
    </location>
</feature>
<protein>
    <recommendedName>
        <fullName evidence="3">GTP cyclohydrolase II</fullName>
        <ecNumber evidence="3">3.5.4.25</ecNumber>
    </recommendedName>
</protein>
<evidence type="ECO:0000256" key="10">
    <source>
        <dbReference type="ARBA" id="ARBA00049295"/>
    </source>
</evidence>
<keyword evidence="9" id="KW-0342">GTP-binding</keyword>
<evidence type="ECO:0000313" key="14">
    <source>
        <dbReference type="Proteomes" id="UP000027632"/>
    </source>
</evidence>
<evidence type="ECO:0000256" key="3">
    <source>
        <dbReference type="ARBA" id="ARBA00012762"/>
    </source>
</evidence>
<evidence type="ECO:0000256" key="11">
    <source>
        <dbReference type="SAM" id="MobiDB-lite"/>
    </source>
</evidence>
<feature type="region of interest" description="Disordered" evidence="11">
    <location>
        <begin position="1"/>
        <end position="64"/>
    </location>
</feature>
<keyword evidence="14" id="KW-1185">Reference proteome</keyword>
<dbReference type="CDD" id="cd00641">
    <property type="entry name" value="GTP_cyclohydro2"/>
    <property type="match status" value="1"/>
</dbReference>
<reference evidence="13 14" key="1">
    <citation type="submission" date="2014-04" db="EMBL/GenBank/DDBJ databases">
        <title>Draft genome sequence of the novel Streptomyces griseorubens JSD-1 playing a role in carbon and nitrogen cycle.</title>
        <authorList>
            <consortium name="Shanghai Jiao Tong University"/>
            <person name="Feng H."/>
            <person name="Sun Y."/>
            <person name="Zhi Y."/>
            <person name="Mao L."/>
            <person name="Luo Y."/>
            <person name="Wei X."/>
            <person name="Zhou P."/>
        </authorList>
    </citation>
    <scope>NUCLEOTIDE SEQUENCE [LARGE SCALE GENOMIC DNA]</scope>
    <source>
        <strain evidence="13 14">JSD-1</strain>
    </source>
</reference>
<sequence length="279" mass="29849">MTPRTGLTAPDATPAAVGSPQPGARPEHASRPADPHLPDAVPRLAAAGPHPAATARQPADTVPSRPVRVRARVPFTLRRAGNRTAELVTFHAPPDEGEHIAVLFPTPDSGEPEREPTDAHAPLVRLHSECLTGDLFGSARCDCGPQLDEALALLARHGGALLYLRQEGRGIGLYSKLDAYVLQDAGADTFEANRLLGRGADERDYRTAALMLHALGLRRVTLLTNNPDKERQLRAHGIEVTATRLTGVHVTPDNTAYLDAKARGGHRLPFGRPGTEEPV</sequence>
<dbReference type="Pfam" id="PF00925">
    <property type="entry name" value="GTP_cyclohydro2"/>
    <property type="match status" value="1"/>
</dbReference>
<dbReference type="PANTHER" id="PTHR21327:SF18">
    <property type="entry name" value="3,4-DIHYDROXY-2-BUTANONE 4-PHOSPHATE SYNTHASE"/>
    <property type="match status" value="1"/>
</dbReference>
<keyword evidence="4" id="KW-0686">Riboflavin biosynthesis</keyword>
<gene>
    <name evidence="13" type="ORF">DJ64_20810</name>
</gene>
<dbReference type="RefSeq" id="WP_037644305.1">
    <property type="nucleotide sequence ID" value="NZ_KL503830.1"/>
</dbReference>
<comment type="cofactor">
    <cofactor evidence="1">
        <name>Zn(2+)</name>
        <dbReference type="ChEBI" id="CHEBI:29105"/>
    </cofactor>
</comment>
<dbReference type="PANTHER" id="PTHR21327">
    <property type="entry name" value="GTP CYCLOHYDROLASE II-RELATED"/>
    <property type="match status" value="1"/>
</dbReference>
<evidence type="ECO:0000313" key="13">
    <source>
        <dbReference type="EMBL" id="KEG38587.1"/>
    </source>
</evidence>
<feature type="compositionally biased region" description="Basic and acidic residues" evidence="11">
    <location>
        <begin position="25"/>
        <end position="37"/>
    </location>
</feature>
<comment type="catalytic activity">
    <reaction evidence="10">
        <text>GTP + 4 H2O = 2,5-diamino-6-hydroxy-4-(5-phosphoribosylamino)-pyrimidine + formate + 2 phosphate + 3 H(+)</text>
        <dbReference type="Rhea" id="RHEA:23704"/>
        <dbReference type="ChEBI" id="CHEBI:15377"/>
        <dbReference type="ChEBI" id="CHEBI:15378"/>
        <dbReference type="ChEBI" id="CHEBI:15740"/>
        <dbReference type="ChEBI" id="CHEBI:37565"/>
        <dbReference type="ChEBI" id="CHEBI:43474"/>
        <dbReference type="ChEBI" id="CHEBI:58614"/>
        <dbReference type="EC" id="3.5.4.25"/>
    </reaction>
</comment>
<dbReference type="InterPro" id="IPR036144">
    <property type="entry name" value="RibA-like_sf"/>
</dbReference>
<evidence type="ECO:0000256" key="7">
    <source>
        <dbReference type="ARBA" id="ARBA00022801"/>
    </source>
</evidence>
<evidence type="ECO:0000256" key="5">
    <source>
        <dbReference type="ARBA" id="ARBA00022723"/>
    </source>
</evidence>
<feature type="domain" description="GTP cyclohydrolase II" evidence="12">
    <location>
        <begin position="84"/>
        <end position="242"/>
    </location>
</feature>
<evidence type="ECO:0000256" key="4">
    <source>
        <dbReference type="ARBA" id="ARBA00022619"/>
    </source>
</evidence>
<accession>A0ABR4STS1</accession>
<dbReference type="EC" id="3.5.4.25" evidence="3"/>
<dbReference type="InterPro" id="IPR032677">
    <property type="entry name" value="GTP_cyclohydro_II"/>
</dbReference>
<keyword evidence="7" id="KW-0378">Hydrolase</keyword>
<evidence type="ECO:0000256" key="6">
    <source>
        <dbReference type="ARBA" id="ARBA00022741"/>
    </source>
</evidence>
<evidence type="ECO:0000259" key="12">
    <source>
        <dbReference type="Pfam" id="PF00925"/>
    </source>
</evidence>
<keyword evidence="5" id="KW-0479">Metal-binding</keyword>
<name>A0ABR4STS1_9ACTN</name>
<dbReference type="InterPro" id="IPR000926">
    <property type="entry name" value="RibA"/>
</dbReference>
<keyword evidence="6" id="KW-0547">Nucleotide-binding</keyword>
<evidence type="ECO:0000256" key="1">
    <source>
        <dbReference type="ARBA" id="ARBA00001947"/>
    </source>
</evidence>
<comment type="pathway">
    <text evidence="2">Cofactor biosynthesis; riboflavin biosynthesis; 5-amino-6-(D-ribitylamino)uracil from GTP: step 1/4.</text>
</comment>
<dbReference type="Proteomes" id="UP000027632">
    <property type="component" value="Unassembled WGS sequence"/>
</dbReference>
<dbReference type="Gene3D" id="3.40.50.10990">
    <property type="entry name" value="GTP cyclohydrolase II"/>
    <property type="match status" value="1"/>
</dbReference>
<dbReference type="NCBIfam" id="NF001591">
    <property type="entry name" value="PRK00393.1"/>
    <property type="match status" value="1"/>
</dbReference>
<proteinExistence type="predicted"/>
<evidence type="ECO:0000256" key="2">
    <source>
        <dbReference type="ARBA" id="ARBA00004853"/>
    </source>
</evidence>
<dbReference type="SUPFAM" id="SSF142695">
    <property type="entry name" value="RibA-like"/>
    <property type="match status" value="1"/>
</dbReference>
<keyword evidence="8" id="KW-0862">Zinc</keyword>
<evidence type="ECO:0000256" key="9">
    <source>
        <dbReference type="ARBA" id="ARBA00023134"/>
    </source>
</evidence>
<dbReference type="EMBL" id="JJMG01000224">
    <property type="protein sequence ID" value="KEG38587.1"/>
    <property type="molecule type" value="Genomic_DNA"/>
</dbReference>